<name>A0A7Y6IZ03_9ACTN</name>
<dbReference type="AlphaFoldDB" id="A0A7Y6IZ03"/>
<proteinExistence type="predicted"/>
<protein>
    <submittedName>
        <fullName evidence="1">Uncharacterized protein</fullName>
    </submittedName>
</protein>
<dbReference type="Proteomes" id="UP000546126">
    <property type="component" value="Unassembled WGS sequence"/>
</dbReference>
<accession>A0A7Y6IZ03</accession>
<keyword evidence="2" id="KW-1185">Reference proteome</keyword>
<evidence type="ECO:0000313" key="1">
    <source>
        <dbReference type="EMBL" id="NUW47021.1"/>
    </source>
</evidence>
<sequence length="66" mass="7508">MSRNQHQDSATTHEGIILENRVACAEFDRRMTTSAPSRSTRQDYQAAVDCKELGDRVADALREQNR</sequence>
<dbReference type="RefSeq" id="WP_175606460.1">
    <property type="nucleotide sequence ID" value="NZ_JABWGO010000024.1"/>
</dbReference>
<evidence type="ECO:0000313" key="2">
    <source>
        <dbReference type="Proteomes" id="UP000546126"/>
    </source>
</evidence>
<reference evidence="1 2" key="1">
    <citation type="submission" date="2020-06" db="EMBL/GenBank/DDBJ databases">
        <authorList>
            <person name="Chanama M."/>
        </authorList>
    </citation>
    <scope>NUCLEOTIDE SEQUENCE [LARGE SCALE GENOMIC DNA]</scope>
    <source>
        <strain evidence="1 2">TBRC6557</strain>
    </source>
</reference>
<gene>
    <name evidence="1" type="ORF">HT134_44010</name>
</gene>
<organism evidence="1 2">
    <name type="scientific">Nonomuraea rhodomycinica</name>
    <dbReference type="NCBI Taxonomy" id="1712872"/>
    <lineage>
        <taxon>Bacteria</taxon>
        <taxon>Bacillati</taxon>
        <taxon>Actinomycetota</taxon>
        <taxon>Actinomycetes</taxon>
        <taxon>Streptosporangiales</taxon>
        <taxon>Streptosporangiaceae</taxon>
        <taxon>Nonomuraea</taxon>
    </lineage>
</organism>
<comment type="caution">
    <text evidence="1">The sequence shown here is derived from an EMBL/GenBank/DDBJ whole genome shotgun (WGS) entry which is preliminary data.</text>
</comment>
<dbReference type="EMBL" id="JABWGO010000024">
    <property type="protein sequence ID" value="NUW47021.1"/>
    <property type="molecule type" value="Genomic_DNA"/>
</dbReference>